<protein>
    <submittedName>
        <fullName evidence="2">AzlD domain-containing protein</fullName>
    </submittedName>
</protein>
<reference evidence="3" key="1">
    <citation type="journal article" date="2019" name="Int. J. Syst. Evol. Microbiol.">
        <title>The Global Catalogue of Microorganisms (GCM) 10K type strain sequencing project: providing services to taxonomists for standard genome sequencing and annotation.</title>
        <authorList>
            <consortium name="The Broad Institute Genomics Platform"/>
            <consortium name="The Broad Institute Genome Sequencing Center for Infectious Disease"/>
            <person name="Wu L."/>
            <person name="Ma J."/>
        </authorList>
    </citation>
    <scope>NUCLEOTIDE SEQUENCE [LARGE SCALE GENOMIC DNA]</scope>
    <source>
        <strain evidence="3">CGMCC 1.16031</strain>
    </source>
</reference>
<feature type="transmembrane region" description="Helical" evidence="1">
    <location>
        <begin position="6"/>
        <end position="25"/>
    </location>
</feature>
<proteinExistence type="predicted"/>
<sequence length="104" mass="11710">MTEWLIIGGMVAVTFTPRTLPLLLANRLRLPPRLHQALGYVPVAVLTVIIVQTSFYPAGELQLHWRNPYLWGLVVALISARCQPRLLLTVLLGMCSYALAKWLM</sequence>
<evidence type="ECO:0000313" key="3">
    <source>
        <dbReference type="Proteomes" id="UP001596364"/>
    </source>
</evidence>
<dbReference type="Proteomes" id="UP001596364">
    <property type="component" value="Unassembled WGS sequence"/>
</dbReference>
<name>A0ABW1XKJ1_9ALTE</name>
<keyword evidence="1" id="KW-0472">Membrane</keyword>
<keyword evidence="1" id="KW-0812">Transmembrane</keyword>
<accession>A0ABW1XKJ1</accession>
<dbReference type="InterPro" id="IPR008407">
    <property type="entry name" value="Brnchd-chn_aa_trnsp_AzlD"/>
</dbReference>
<evidence type="ECO:0000256" key="1">
    <source>
        <dbReference type="SAM" id="Phobius"/>
    </source>
</evidence>
<keyword evidence="3" id="KW-1185">Reference proteome</keyword>
<gene>
    <name evidence="2" type="ORF">ACFP85_05825</name>
</gene>
<keyword evidence="1" id="KW-1133">Transmembrane helix</keyword>
<feature type="transmembrane region" description="Helical" evidence="1">
    <location>
        <begin position="69"/>
        <end position="100"/>
    </location>
</feature>
<evidence type="ECO:0000313" key="2">
    <source>
        <dbReference type="EMBL" id="MFC6439667.1"/>
    </source>
</evidence>
<dbReference type="Pfam" id="PF05437">
    <property type="entry name" value="AzlD"/>
    <property type="match status" value="1"/>
</dbReference>
<dbReference type="EMBL" id="JBHSUS010000001">
    <property type="protein sequence ID" value="MFC6439667.1"/>
    <property type="molecule type" value="Genomic_DNA"/>
</dbReference>
<organism evidence="2 3">
    <name type="scientific">Pseudobowmanella zhangzhouensis</name>
    <dbReference type="NCBI Taxonomy" id="1537679"/>
    <lineage>
        <taxon>Bacteria</taxon>
        <taxon>Pseudomonadati</taxon>
        <taxon>Pseudomonadota</taxon>
        <taxon>Gammaproteobacteria</taxon>
        <taxon>Alteromonadales</taxon>
        <taxon>Alteromonadaceae</taxon>
    </lineage>
</organism>
<feature type="transmembrane region" description="Helical" evidence="1">
    <location>
        <begin position="37"/>
        <end position="57"/>
    </location>
</feature>
<dbReference type="RefSeq" id="WP_165490810.1">
    <property type="nucleotide sequence ID" value="NZ_JBHSUS010000001.1"/>
</dbReference>
<comment type="caution">
    <text evidence="2">The sequence shown here is derived from an EMBL/GenBank/DDBJ whole genome shotgun (WGS) entry which is preliminary data.</text>
</comment>